<accession>A0A2N3VKE4</accession>
<dbReference type="OrthoDB" id="4557128at2"/>
<dbReference type="AlphaFoldDB" id="A0A2N3VKE4"/>
<comment type="caution">
    <text evidence="1">The sequence shown here is derived from an EMBL/GenBank/DDBJ whole genome shotgun (WGS) entry which is preliminary data.</text>
</comment>
<protein>
    <submittedName>
        <fullName evidence="1">Uncharacterized protein</fullName>
    </submittedName>
</protein>
<dbReference type="Proteomes" id="UP000233766">
    <property type="component" value="Unassembled WGS sequence"/>
</dbReference>
<evidence type="ECO:0000313" key="2">
    <source>
        <dbReference type="Proteomes" id="UP000233766"/>
    </source>
</evidence>
<keyword evidence="2" id="KW-1185">Reference proteome</keyword>
<dbReference type="EMBL" id="PJMW01000002">
    <property type="protein sequence ID" value="PKV82084.1"/>
    <property type="molecule type" value="Genomic_DNA"/>
</dbReference>
<reference evidence="1 2" key="1">
    <citation type="submission" date="2017-12" db="EMBL/GenBank/DDBJ databases">
        <title>Sequencing the genomes of 1000 Actinobacteria strains.</title>
        <authorList>
            <person name="Klenk H.-P."/>
        </authorList>
    </citation>
    <scope>NUCLEOTIDE SEQUENCE [LARGE SCALE GENOMIC DNA]</scope>
    <source>
        <strain evidence="1 2">DSM 44489</strain>
    </source>
</reference>
<organism evidence="1 2">
    <name type="scientific">Nocardia fluminea</name>
    <dbReference type="NCBI Taxonomy" id="134984"/>
    <lineage>
        <taxon>Bacteria</taxon>
        <taxon>Bacillati</taxon>
        <taxon>Actinomycetota</taxon>
        <taxon>Actinomycetes</taxon>
        <taxon>Mycobacteriales</taxon>
        <taxon>Nocardiaceae</taxon>
        <taxon>Nocardia</taxon>
    </lineage>
</organism>
<proteinExistence type="predicted"/>
<sequence length="84" mass="10200">MNHVATRSYWWLRRRVIAVRDRRLYRSDRPGFPLWREYGGWAVRPDRGWRSIRWVTPPLYYTREFAADDVDGVGDWAMERLGIS</sequence>
<dbReference type="RefSeq" id="WP_143876178.1">
    <property type="nucleotide sequence ID" value="NZ_PJMW01000002.1"/>
</dbReference>
<evidence type="ECO:0000313" key="1">
    <source>
        <dbReference type="EMBL" id="PKV82084.1"/>
    </source>
</evidence>
<gene>
    <name evidence="1" type="ORF">ATK86_6569</name>
</gene>
<name>A0A2N3VKE4_9NOCA</name>